<gene>
    <name evidence="5 7" type="primary">rps15</name>
</gene>
<dbReference type="GO" id="GO:1990904">
    <property type="term" value="C:ribonucleoprotein complex"/>
    <property type="evidence" value="ECO:0007669"/>
    <property type="project" value="UniProtKB-KW"/>
</dbReference>
<dbReference type="EMBL" id="KU646494">
    <property type="protein sequence ID" value="ANI25795.1"/>
    <property type="molecule type" value="Genomic_DNA"/>
</dbReference>
<dbReference type="HAMAP" id="MF_01343_B">
    <property type="entry name" value="Ribosomal_uS15_B"/>
    <property type="match status" value="1"/>
</dbReference>
<evidence type="ECO:0000256" key="3">
    <source>
        <dbReference type="ARBA" id="ARBA00023274"/>
    </source>
</evidence>
<dbReference type="PANTHER" id="PTHR23321:SF26">
    <property type="entry name" value="SMALL RIBOSOMAL SUBUNIT PROTEIN US15M"/>
    <property type="match status" value="1"/>
</dbReference>
<dbReference type="GeneID" id="27986629"/>
<evidence type="ECO:0000313" key="7">
    <source>
        <dbReference type="EMBL" id="ANI25795.1"/>
    </source>
</evidence>
<sequence>MIANTLLNQSDIVKENPGSTEAQICILTQKVASLTSHLKMHNKDYSSQRGLRKILGKRKRLLAYLYRQDTLRYDKLINQLGIRGTRKRSAG</sequence>
<dbReference type="InterPro" id="IPR009068">
    <property type="entry name" value="uS15_NS1_RNA-bd_sf"/>
</dbReference>
<evidence type="ECO:0000256" key="6">
    <source>
        <dbReference type="RuleBase" id="RU003919"/>
    </source>
</evidence>
<dbReference type="PROSITE" id="PS00362">
    <property type="entry name" value="RIBOSOMAL_S15"/>
    <property type="match status" value="1"/>
</dbReference>
<dbReference type="GO" id="GO:0006412">
    <property type="term" value="P:translation"/>
    <property type="evidence" value="ECO:0007669"/>
    <property type="project" value="UniProtKB-UniRule"/>
</dbReference>
<evidence type="ECO:0000256" key="2">
    <source>
        <dbReference type="ARBA" id="ARBA00022980"/>
    </source>
</evidence>
<dbReference type="SUPFAM" id="SSF47060">
    <property type="entry name" value="S15/NS1 RNA-binding domain"/>
    <property type="match status" value="1"/>
</dbReference>
<dbReference type="Gene3D" id="1.10.287.10">
    <property type="entry name" value="S15/NS1, RNA-binding"/>
    <property type="match status" value="1"/>
</dbReference>
<dbReference type="CDD" id="cd00677">
    <property type="entry name" value="S15_NS1_EPRS_RNA-bind"/>
    <property type="match status" value="1"/>
</dbReference>
<keyword evidence="3 5" id="KW-0687">Ribonucleoprotein</keyword>
<dbReference type="InterPro" id="IPR005290">
    <property type="entry name" value="Ribosomal_uS15_bac-type"/>
</dbReference>
<evidence type="ECO:0000256" key="1">
    <source>
        <dbReference type="ARBA" id="ARBA00008434"/>
    </source>
</evidence>
<dbReference type="SMART" id="SM01387">
    <property type="entry name" value="Ribosomal_S15"/>
    <property type="match status" value="1"/>
</dbReference>
<evidence type="ECO:0000256" key="4">
    <source>
        <dbReference type="ARBA" id="ARBA00035250"/>
    </source>
</evidence>
<reference evidence="7" key="1">
    <citation type="journal article" date="2016" name="Front. Plant Sci.">
        <title>Comparative Chloroplast Genome Analyses of Streptophyte Green Algae Uncover Major Structural Alterations in the Klebsormidiophyceae, Coleochaetophyceae and Zygnematophyceae.</title>
        <authorList>
            <person name="Lemieux C."/>
            <person name="Otis C."/>
            <person name="Turmel M."/>
        </authorList>
    </citation>
    <scope>NUCLEOTIDE SEQUENCE</scope>
</reference>
<dbReference type="AlphaFoldDB" id="A0A191T5X2"/>
<accession>A0A191T5X2</accession>
<comment type="similarity">
    <text evidence="1 5 6">Belongs to the universal ribosomal protein uS15 family.</text>
</comment>
<dbReference type="NCBIfam" id="TIGR00952">
    <property type="entry name" value="S15_bact"/>
    <property type="match status" value="1"/>
</dbReference>
<organism evidence="7">
    <name type="scientific">Closterium baillyanum</name>
    <dbReference type="NCBI Taxonomy" id="1416941"/>
    <lineage>
        <taxon>Eukaryota</taxon>
        <taxon>Viridiplantae</taxon>
        <taxon>Streptophyta</taxon>
        <taxon>Zygnematophyceae</taxon>
        <taxon>Zygnematophycidae</taxon>
        <taxon>Desmidiales</taxon>
        <taxon>Closteriaceae</taxon>
        <taxon>Closterium</taxon>
    </lineage>
</organism>
<protein>
    <recommendedName>
        <fullName evidence="4 5">Small ribosomal subunit protein uS15c</fullName>
    </recommendedName>
</protein>
<comment type="subcellular location">
    <subcellularLocation>
        <location evidence="5">Plastid</location>
        <location evidence="5">Chloroplast</location>
    </subcellularLocation>
</comment>
<dbReference type="PANTHER" id="PTHR23321">
    <property type="entry name" value="RIBOSOMAL PROTEIN S15, BACTERIAL AND ORGANELLAR"/>
    <property type="match status" value="1"/>
</dbReference>
<dbReference type="GO" id="GO:0009507">
    <property type="term" value="C:chloroplast"/>
    <property type="evidence" value="ECO:0007669"/>
    <property type="project" value="UniProtKB-SubCell"/>
</dbReference>
<dbReference type="Pfam" id="PF00312">
    <property type="entry name" value="Ribosomal_S15"/>
    <property type="match status" value="1"/>
</dbReference>
<dbReference type="GO" id="GO:0003735">
    <property type="term" value="F:structural constituent of ribosome"/>
    <property type="evidence" value="ECO:0007669"/>
    <property type="project" value="InterPro"/>
</dbReference>
<keyword evidence="2 5" id="KW-0689">Ribosomal protein</keyword>
<keyword evidence="7" id="KW-0934">Plastid</keyword>
<name>A0A191T5X2_9VIRI</name>
<dbReference type="GO" id="GO:0005840">
    <property type="term" value="C:ribosome"/>
    <property type="evidence" value="ECO:0007669"/>
    <property type="project" value="UniProtKB-KW"/>
</dbReference>
<evidence type="ECO:0000256" key="5">
    <source>
        <dbReference type="HAMAP-Rule" id="MF_01343"/>
    </source>
</evidence>
<dbReference type="RefSeq" id="YP_009256840.1">
    <property type="nucleotide sequence ID" value="NC_030314.1"/>
</dbReference>
<comment type="subunit">
    <text evidence="5">Part of the 30S ribosomal subunit.</text>
</comment>
<dbReference type="InterPro" id="IPR000589">
    <property type="entry name" value="Ribosomal_uS15"/>
</dbReference>
<proteinExistence type="inferred from homology"/>
<geneLocation type="chloroplast" evidence="7"/>
<keyword evidence="7" id="KW-0150">Chloroplast</keyword>